<feature type="compositionally biased region" description="Low complexity" evidence="1">
    <location>
        <begin position="116"/>
        <end position="128"/>
    </location>
</feature>
<organism evidence="2 3">
    <name type="scientific">Chenopodium quinoa</name>
    <name type="common">Quinoa</name>
    <dbReference type="NCBI Taxonomy" id="63459"/>
    <lineage>
        <taxon>Eukaryota</taxon>
        <taxon>Viridiplantae</taxon>
        <taxon>Streptophyta</taxon>
        <taxon>Embryophyta</taxon>
        <taxon>Tracheophyta</taxon>
        <taxon>Spermatophyta</taxon>
        <taxon>Magnoliopsida</taxon>
        <taxon>eudicotyledons</taxon>
        <taxon>Gunneridae</taxon>
        <taxon>Pentapetalae</taxon>
        <taxon>Caryophyllales</taxon>
        <taxon>Chenopodiaceae</taxon>
        <taxon>Chenopodioideae</taxon>
        <taxon>Atripliceae</taxon>
        <taxon>Chenopodium</taxon>
    </lineage>
</organism>
<evidence type="ECO:0000256" key="1">
    <source>
        <dbReference type="SAM" id="MobiDB-lite"/>
    </source>
</evidence>
<dbReference type="AlphaFoldDB" id="A0A803MJL6"/>
<dbReference type="Gramene" id="AUR62030599-RA">
    <property type="protein sequence ID" value="AUR62030599-RA:cds"/>
    <property type="gene ID" value="AUR62030599"/>
</dbReference>
<reference evidence="2" key="2">
    <citation type="submission" date="2021-03" db="UniProtKB">
        <authorList>
            <consortium name="EnsemblPlants"/>
        </authorList>
    </citation>
    <scope>IDENTIFICATION</scope>
</reference>
<evidence type="ECO:0000313" key="2">
    <source>
        <dbReference type="EnsemblPlants" id="AUR62030599-RA:cds"/>
    </source>
</evidence>
<sequence length="165" mass="17952">MFQYNKASRATHLEEELAVLDFEKSSFIDGYCDHIKSLADRLLDVDAPILDSKLVLKLTAGLPEAYAGRNRLAKEGRSGNRNQAALVTSTGTDINFVSSSSSRSSSKGGKSKKSNSSKGYGKSRNNSGQQAQQPSGFGLVPFNWKQSLAAWAPWLAQWLNLPPCL</sequence>
<reference evidence="2" key="1">
    <citation type="journal article" date="2017" name="Nature">
        <title>The genome of Chenopodium quinoa.</title>
        <authorList>
            <person name="Jarvis D.E."/>
            <person name="Ho Y.S."/>
            <person name="Lightfoot D.J."/>
            <person name="Schmoeckel S.M."/>
            <person name="Li B."/>
            <person name="Borm T.J.A."/>
            <person name="Ohyanagi H."/>
            <person name="Mineta K."/>
            <person name="Michell C.T."/>
            <person name="Saber N."/>
            <person name="Kharbatia N.M."/>
            <person name="Rupper R.R."/>
            <person name="Sharp A.R."/>
            <person name="Dally N."/>
            <person name="Boughton B.A."/>
            <person name="Woo Y.H."/>
            <person name="Gao G."/>
            <person name="Schijlen E.G.W.M."/>
            <person name="Guo X."/>
            <person name="Momin A.A."/>
            <person name="Negrao S."/>
            <person name="Al-Babili S."/>
            <person name="Gehring C."/>
            <person name="Roessner U."/>
            <person name="Jung C."/>
            <person name="Murphy K."/>
            <person name="Arold S.T."/>
            <person name="Gojobori T."/>
            <person name="van der Linden C.G."/>
            <person name="van Loo E.N."/>
            <person name="Jellen E.N."/>
            <person name="Maughan P.J."/>
            <person name="Tester M."/>
        </authorList>
    </citation>
    <scope>NUCLEOTIDE SEQUENCE [LARGE SCALE GENOMIC DNA]</scope>
    <source>
        <strain evidence="2">cv. PI 614886</strain>
    </source>
</reference>
<dbReference type="PANTHER" id="PTHR47481">
    <property type="match status" value="1"/>
</dbReference>
<feature type="region of interest" description="Disordered" evidence="1">
    <location>
        <begin position="94"/>
        <end position="134"/>
    </location>
</feature>
<dbReference type="Proteomes" id="UP000596660">
    <property type="component" value="Unplaced"/>
</dbReference>
<dbReference type="PANTHER" id="PTHR47481:SF42">
    <property type="entry name" value="RHO GTPASE-ACTIVATING PROTEIN GACK-LIKE"/>
    <property type="match status" value="1"/>
</dbReference>
<dbReference type="EnsemblPlants" id="AUR62030599-RA">
    <property type="protein sequence ID" value="AUR62030599-RA:cds"/>
    <property type="gene ID" value="AUR62030599"/>
</dbReference>
<evidence type="ECO:0000313" key="3">
    <source>
        <dbReference type="Proteomes" id="UP000596660"/>
    </source>
</evidence>
<keyword evidence="3" id="KW-1185">Reference proteome</keyword>
<feature type="compositionally biased region" description="Low complexity" evidence="1">
    <location>
        <begin position="98"/>
        <end position="108"/>
    </location>
</feature>
<accession>A0A803MJL6</accession>
<proteinExistence type="predicted"/>
<name>A0A803MJL6_CHEQI</name>
<protein>
    <submittedName>
        <fullName evidence="2">Uncharacterized protein</fullName>
    </submittedName>
</protein>